<dbReference type="InterPro" id="IPR036388">
    <property type="entry name" value="WH-like_DNA-bd_sf"/>
</dbReference>
<dbReference type="RefSeq" id="WP_169626447.1">
    <property type="nucleotide sequence ID" value="NZ_JABBNT010000005.1"/>
</dbReference>
<dbReference type="Proteomes" id="UP000539372">
    <property type="component" value="Unassembled WGS sequence"/>
</dbReference>
<dbReference type="Gene3D" id="1.10.10.10">
    <property type="entry name" value="Winged helix-like DNA-binding domain superfamily/Winged helix DNA-binding domain"/>
    <property type="match status" value="1"/>
</dbReference>
<name>A0A7Y0E2N0_9PROT</name>
<evidence type="ECO:0000256" key="1">
    <source>
        <dbReference type="ARBA" id="ARBA00009437"/>
    </source>
</evidence>
<dbReference type="InterPro" id="IPR058163">
    <property type="entry name" value="LysR-type_TF_proteobact-type"/>
</dbReference>
<comment type="similarity">
    <text evidence="1">Belongs to the LysR transcriptional regulatory family.</text>
</comment>
<reference evidence="6 7" key="1">
    <citation type="submission" date="2020-04" db="EMBL/GenBank/DDBJ databases">
        <title>Rhodospirillaceae bacterium KN72 isolated from deep sea.</title>
        <authorList>
            <person name="Zhang D.-C."/>
        </authorList>
    </citation>
    <scope>NUCLEOTIDE SEQUENCE [LARGE SCALE GENOMIC DNA]</scope>
    <source>
        <strain evidence="6 7">KN72</strain>
    </source>
</reference>
<dbReference type="GO" id="GO:0003700">
    <property type="term" value="F:DNA-binding transcription factor activity"/>
    <property type="evidence" value="ECO:0007669"/>
    <property type="project" value="InterPro"/>
</dbReference>
<dbReference type="InterPro" id="IPR000847">
    <property type="entry name" value="LysR_HTH_N"/>
</dbReference>
<dbReference type="SUPFAM" id="SSF46785">
    <property type="entry name" value="Winged helix' DNA-binding domain"/>
    <property type="match status" value="1"/>
</dbReference>
<dbReference type="FunFam" id="1.10.10.10:FF:000001">
    <property type="entry name" value="LysR family transcriptional regulator"/>
    <property type="match status" value="1"/>
</dbReference>
<accession>A0A7Y0E2N0</accession>
<dbReference type="PROSITE" id="PS50931">
    <property type="entry name" value="HTH_LYSR"/>
    <property type="match status" value="1"/>
</dbReference>
<evidence type="ECO:0000313" key="7">
    <source>
        <dbReference type="Proteomes" id="UP000539372"/>
    </source>
</evidence>
<evidence type="ECO:0000256" key="3">
    <source>
        <dbReference type="ARBA" id="ARBA00023125"/>
    </source>
</evidence>
<dbReference type="InterPro" id="IPR036390">
    <property type="entry name" value="WH_DNA-bd_sf"/>
</dbReference>
<gene>
    <name evidence="6" type="ORF">HH303_16285</name>
</gene>
<dbReference type="PANTHER" id="PTHR30537:SF5">
    <property type="entry name" value="HTH-TYPE TRANSCRIPTIONAL ACTIVATOR TTDR-RELATED"/>
    <property type="match status" value="1"/>
</dbReference>
<dbReference type="Gene3D" id="3.40.190.10">
    <property type="entry name" value="Periplasmic binding protein-like II"/>
    <property type="match status" value="2"/>
</dbReference>
<evidence type="ECO:0000313" key="6">
    <source>
        <dbReference type="EMBL" id="NMM46053.1"/>
    </source>
</evidence>
<evidence type="ECO:0000256" key="4">
    <source>
        <dbReference type="ARBA" id="ARBA00023163"/>
    </source>
</evidence>
<keyword evidence="3" id="KW-0238">DNA-binding</keyword>
<keyword evidence="7" id="KW-1185">Reference proteome</keyword>
<dbReference type="PANTHER" id="PTHR30537">
    <property type="entry name" value="HTH-TYPE TRANSCRIPTIONAL REGULATOR"/>
    <property type="match status" value="1"/>
</dbReference>
<dbReference type="Pfam" id="PF00126">
    <property type="entry name" value="HTH_1"/>
    <property type="match status" value="1"/>
</dbReference>
<keyword evidence="4" id="KW-0804">Transcription</keyword>
<dbReference type="SUPFAM" id="SSF53850">
    <property type="entry name" value="Periplasmic binding protein-like II"/>
    <property type="match status" value="1"/>
</dbReference>
<feature type="domain" description="HTH lysR-type" evidence="5">
    <location>
        <begin position="7"/>
        <end position="64"/>
    </location>
</feature>
<protein>
    <submittedName>
        <fullName evidence="6">LysR family transcriptional regulator</fullName>
    </submittedName>
</protein>
<organism evidence="6 7">
    <name type="scientific">Pacificispira spongiicola</name>
    <dbReference type="NCBI Taxonomy" id="2729598"/>
    <lineage>
        <taxon>Bacteria</taxon>
        <taxon>Pseudomonadati</taxon>
        <taxon>Pseudomonadota</taxon>
        <taxon>Alphaproteobacteria</taxon>
        <taxon>Rhodospirillales</taxon>
        <taxon>Rhodospirillaceae</taxon>
        <taxon>Pacificispira</taxon>
    </lineage>
</organism>
<evidence type="ECO:0000256" key="2">
    <source>
        <dbReference type="ARBA" id="ARBA00023015"/>
    </source>
</evidence>
<dbReference type="Pfam" id="PF03466">
    <property type="entry name" value="LysR_substrate"/>
    <property type="match status" value="1"/>
</dbReference>
<evidence type="ECO:0000259" key="5">
    <source>
        <dbReference type="PROSITE" id="PS50931"/>
    </source>
</evidence>
<keyword evidence="2" id="KW-0805">Transcription regulation</keyword>
<comment type="caution">
    <text evidence="6">The sequence shown here is derived from an EMBL/GenBank/DDBJ whole genome shotgun (WGS) entry which is preliminary data.</text>
</comment>
<dbReference type="AlphaFoldDB" id="A0A7Y0E2N0"/>
<proteinExistence type="inferred from homology"/>
<dbReference type="InterPro" id="IPR005119">
    <property type="entry name" value="LysR_subst-bd"/>
</dbReference>
<sequence>MLKPSDTSLNAVRVFTVVARRGSLAKAAIELGVTPSAVSHQIRKLEDRIETPLFHRTGNTIELTDAGRMLNEESTAAIALIDNAVASLMRDANEIAVQVSTTLAVTWLIPGLERFKRRYPQARISFETSNRADFRLGQMTDVGIVYRRAGHYEGPGIYLAPDNCRPVVSPTLLKKSGYQGLDDIGRIPALKSTEDNWDWRLWAQAQNISEFDLTYSDRFDLDDAAVRAAVAGLGMAMSPNIVAGREIDSGALVPLPGIEPVEMGRYYLLLGPRRHGLVGRFVNWLREEARAYDGPGG</sequence>
<dbReference type="EMBL" id="JABBNT010000005">
    <property type="protein sequence ID" value="NMM46053.1"/>
    <property type="molecule type" value="Genomic_DNA"/>
</dbReference>
<dbReference type="GO" id="GO:0003677">
    <property type="term" value="F:DNA binding"/>
    <property type="evidence" value="ECO:0007669"/>
    <property type="project" value="UniProtKB-KW"/>
</dbReference>